<dbReference type="AlphaFoldDB" id="A0AAN7NHF2"/>
<protein>
    <submittedName>
        <fullName evidence="1">Uncharacterized protein</fullName>
    </submittedName>
</protein>
<gene>
    <name evidence="1" type="ORF">QYF61_003409</name>
</gene>
<comment type="caution">
    <text evidence="1">The sequence shown here is derived from an EMBL/GenBank/DDBJ whole genome shotgun (WGS) entry which is preliminary data.</text>
</comment>
<dbReference type="Proteomes" id="UP001333110">
    <property type="component" value="Unassembled WGS sequence"/>
</dbReference>
<dbReference type="SUPFAM" id="SSF56672">
    <property type="entry name" value="DNA/RNA polymerases"/>
    <property type="match status" value="1"/>
</dbReference>
<dbReference type="Gene3D" id="3.10.10.10">
    <property type="entry name" value="HIV Type 1 Reverse Transcriptase, subunit A, domain 1"/>
    <property type="match status" value="1"/>
</dbReference>
<evidence type="ECO:0000313" key="2">
    <source>
        <dbReference type="Proteomes" id="UP001333110"/>
    </source>
</evidence>
<dbReference type="InterPro" id="IPR043502">
    <property type="entry name" value="DNA/RNA_pol_sf"/>
</dbReference>
<accession>A0AAN7NHF2</accession>
<reference evidence="1 2" key="1">
    <citation type="journal article" date="2023" name="J. Hered.">
        <title>Chromosome-level genome of the wood stork (Mycteria americana) provides insight into avian chromosome evolution.</title>
        <authorList>
            <person name="Flamio R. Jr."/>
            <person name="Ramstad K.M."/>
        </authorList>
    </citation>
    <scope>NUCLEOTIDE SEQUENCE [LARGE SCALE GENOMIC DNA]</scope>
    <source>
        <strain evidence="1">JAX WOST 10</strain>
    </source>
</reference>
<dbReference type="EMBL" id="JAUNZN010000002">
    <property type="protein sequence ID" value="KAK4825914.1"/>
    <property type="molecule type" value="Genomic_DNA"/>
</dbReference>
<sequence>MCTRSPEGFDILRGSMWKLPDGTVWSFARVTDVRQYPSPAAALMGIDGVVTELEKRGIIKRTHSPYNSLVWPVKKQTGQWRFTVDYRQLNANTAPLTAAVPNMAEIVTLIQGAAHPWMAALAGKVHRISTWCISPSF</sequence>
<proteinExistence type="predicted"/>
<dbReference type="InterPro" id="IPR051320">
    <property type="entry name" value="Viral_Replic_Matur_Polypro"/>
</dbReference>
<dbReference type="PANTHER" id="PTHR33064:SF29">
    <property type="entry name" value="PEPTIDASE A2 DOMAIN-CONTAINING PROTEIN-RELATED"/>
    <property type="match status" value="1"/>
</dbReference>
<name>A0AAN7NHF2_MYCAM</name>
<evidence type="ECO:0000313" key="1">
    <source>
        <dbReference type="EMBL" id="KAK4825914.1"/>
    </source>
</evidence>
<dbReference type="PANTHER" id="PTHR33064">
    <property type="entry name" value="POL PROTEIN"/>
    <property type="match status" value="1"/>
</dbReference>
<organism evidence="1 2">
    <name type="scientific">Mycteria americana</name>
    <name type="common">Wood stork</name>
    <dbReference type="NCBI Taxonomy" id="33587"/>
    <lineage>
        <taxon>Eukaryota</taxon>
        <taxon>Metazoa</taxon>
        <taxon>Chordata</taxon>
        <taxon>Craniata</taxon>
        <taxon>Vertebrata</taxon>
        <taxon>Euteleostomi</taxon>
        <taxon>Archelosauria</taxon>
        <taxon>Archosauria</taxon>
        <taxon>Dinosauria</taxon>
        <taxon>Saurischia</taxon>
        <taxon>Theropoda</taxon>
        <taxon>Coelurosauria</taxon>
        <taxon>Aves</taxon>
        <taxon>Neognathae</taxon>
        <taxon>Neoaves</taxon>
        <taxon>Aequornithes</taxon>
        <taxon>Ciconiiformes</taxon>
        <taxon>Ciconiidae</taxon>
        <taxon>Mycteria</taxon>
    </lineage>
</organism>
<keyword evidence="2" id="KW-1185">Reference proteome</keyword>